<dbReference type="GO" id="GO:0008701">
    <property type="term" value="F:4-hydroxy-2-oxovalerate aldolase activity"/>
    <property type="evidence" value="ECO:0007669"/>
    <property type="project" value="UniProtKB-EC"/>
</dbReference>
<evidence type="ECO:0000259" key="4">
    <source>
        <dbReference type="Pfam" id="PF03328"/>
    </source>
</evidence>
<name>A0A7D7Q2G3_KOCVA</name>
<keyword evidence="2" id="KW-0479">Metal-binding</keyword>
<keyword evidence="6" id="KW-1185">Reference proteome</keyword>
<keyword evidence="3 5" id="KW-0456">Lyase</keyword>
<feature type="domain" description="HpcH/HpaI aldolase/citrate lyase" evidence="4">
    <location>
        <begin position="42"/>
        <end position="266"/>
    </location>
</feature>
<accession>A0A7D7Q2G3</accession>
<dbReference type="SUPFAM" id="SSF51621">
    <property type="entry name" value="Phosphoenolpyruvate/pyruvate domain"/>
    <property type="match status" value="1"/>
</dbReference>
<evidence type="ECO:0000256" key="3">
    <source>
        <dbReference type="ARBA" id="ARBA00023239"/>
    </source>
</evidence>
<dbReference type="GO" id="GO:0005737">
    <property type="term" value="C:cytoplasm"/>
    <property type="evidence" value="ECO:0007669"/>
    <property type="project" value="TreeGrafter"/>
</dbReference>
<dbReference type="Pfam" id="PF03328">
    <property type="entry name" value="HpcH_HpaI"/>
    <property type="match status" value="1"/>
</dbReference>
<dbReference type="PANTHER" id="PTHR30502:SF0">
    <property type="entry name" value="PHOSPHOENOLPYRUVATE CARBOXYLASE FAMILY PROTEIN"/>
    <property type="match status" value="1"/>
</dbReference>
<dbReference type="InterPro" id="IPR040442">
    <property type="entry name" value="Pyrv_kinase-like_dom_sf"/>
</dbReference>
<dbReference type="InterPro" id="IPR015813">
    <property type="entry name" value="Pyrv/PenolPyrv_kinase-like_dom"/>
</dbReference>
<reference evidence="5 6" key="2">
    <citation type="submission" date="2020-07" db="EMBL/GenBank/DDBJ databases">
        <title>Genome of starter culture bacteria Kocuria salsicia reveals its technological properties and safety for usage in meat industry.</title>
        <authorList>
            <person name="Michael M."/>
            <person name="Konstantin K."/>
            <person name="Evgenii K."/>
            <person name="Galina S."/>
            <person name="Oksana K."/>
            <person name="Andrei L."/>
        </authorList>
    </citation>
    <scope>NUCLEOTIDE SEQUENCE [LARGE SCALE GENOMIC DNA]</scope>
    <source>
        <strain evidence="5 6">80</strain>
    </source>
</reference>
<dbReference type="AlphaFoldDB" id="A0A7D7Q2G3"/>
<evidence type="ECO:0000256" key="2">
    <source>
        <dbReference type="ARBA" id="ARBA00022723"/>
    </source>
</evidence>
<dbReference type="Gene3D" id="3.20.20.60">
    <property type="entry name" value="Phosphoenolpyruvate-binding domains"/>
    <property type="match status" value="1"/>
</dbReference>
<dbReference type="EMBL" id="CP059343">
    <property type="protein sequence ID" value="QMS56141.1"/>
    <property type="molecule type" value="Genomic_DNA"/>
</dbReference>
<sequence>MSLRVNDLIQTFRAPDAANLPGVLPSLRDLFALPRTPQDPVTGIFLSSGDPTAAEICASAGFDYLLVDGEHSPLSLESIQAQLRAIAGYPTLSVVRVPANDEVVIKQYLDLGAQSVIVPMVDSVAEAEAAARSVAYPSVGLRGVGSALARSGRWGGIPGYLPRARETITLVVQAESAAAVGNVEQIAAVDGVDGVFIGPSDLAASMGLLGEQTHPDVVAAVKHVITAVQAAGKFVGVNAFAQDQARDYLAAGADFVNVGADVALLASGARNLAGAFRG</sequence>
<dbReference type="KEGG" id="kvr:CIB50_0000841"/>
<evidence type="ECO:0000313" key="5">
    <source>
        <dbReference type="EMBL" id="QMS56141.1"/>
    </source>
</evidence>
<dbReference type="InterPro" id="IPR005000">
    <property type="entry name" value="Aldolase/citrate-lyase_domain"/>
</dbReference>
<dbReference type="GO" id="GO:0046872">
    <property type="term" value="F:metal ion binding"/>
    <property type="evidence" value="ECO:0007669"/>
    <property type="project" value="UniProtKB-KW"/>
</dbReference>
<proteinExistence type="inferred from homology"/>
<gene>
    <name evidence="5" type="primary">bphF</name>
    <name evidence="5" type="ORF">CIB50_0000841</name>
</gene>
<dbReference type="Proteomes" id="UP000216825">
    <property type="component" value="Chromosome"/>
</dbReference>
<evidence type="ECO:0000256" key="1">
    <source>
        <dbReference type="ARBA" id="ARBA00005568"/>
    </source>
</evidence>
<dbReference type="InterPro" id="IPR050251">
    <property type="entry name" value="HpcH-HpaI_aldolase"/>
</dbReference>
<evidence type="ECO:0000313" key="6">
    <source>
        <dbReference type="Proteomes" id="UP000216825"/>
    </source>
</evidence>
<comment type="similarity">
    <text evidence="1">Belongs to the HpcH/HpaI aldolase family.</text>
</comment>
<protein>
    <submittedName>
        <fullName evidence="5">4-hydroxy-2-oxovalerate aldolase</fullName>
        <ecNumber evidence="5">4.1.3.39</ecNumber>
    </submittedName>
</protein>
<dbReference type="EC" id="4.1.3.39" evidence="5"/>
<dbReference type="GO" id="GO:0016832">
    <property type="term" value="F:aldehyde-lyase activity"/>
    <property type="evidence" value="ECO:0007669"/>
    <property type="project" value="TreeGrafter"/>
</dbReference>
<reference evidence="6" key="1">
    <citation type="submission" date="2017-08" db="EMBL/GenBank/DDBJ databases">
        <title>Draft Genome Sequence of Kocuria varians 80.</title>
        <authorList>
            <person name="Minaev M."/>
            <person name="Kurbakov K.A."/>
            <person name="Solodovnikova G.I."/>
            <person name="Kuznetsova O.A."/>
            <person name="Lisitsyn A.B."/>
        </authorList>
    </citation>
    <scope>NUCLEOTIDE SEQUENCE [LARGE SCALE GENOMIC DNA]</scope>
    <source>
        <strain evidence="6">80</strain>
    </source>
</reference>
<organism evidence="5 6">
    <name type="scientific">Kocuria varians</name>
    <name type="common">Micrococcus varians</name>
    <dbReference type="NCBI Taxonomy" id="1272"/>
    <lineage>
        <taxon>Bacteria</taxon>
        <taxon>Bacillati</taxon>
        <taxon>Actinomycetota</taxon>
        <taxon>Actinomycetes</taxon>
        <taxon>Micrococcales</taxon>
        <taxon>Micrococcaceae</taxon>
        <taxon>Kocuria</taxon>
    </lineage>
</organism>
<dbReference type="PANTHER" id="PTHR30502">
    <property type="entry name" value="2-KETO-3-DEOXY-L-RHAMNONATE ALDOLASE"/>
    <property type="match status" value="1"/>
</dbReference>